<feature type="region of interest" description="Disordered" evidence="1">
    <location>
        <begin position="1"/>
        <end position="23"/>
    </location>
</feature>
<comment type="caution">
    <text evidence="2">The sequence shown here is derived from an EMBL/GenBank/DDBJ whole genome shotgun (WGS) entry which is preliminary data.</text>
</comment>
<evidence type="ECO:0000313" key="2">
    <source>
        <dbReference type="EMBL" id="GBN06692.1"/>
    </source>
</evidence>
<evidence type="ECO:0000256" key="1">
    <source>
        <dbReference type="SAM" id="MobiDB-lite"/>
    </source>
</evidence>
<dbReference type="AlphaFoldDB" id="A0A4Y2KWQ7"/>
<name>A0A4Y2KWQ7_ARAVE</name>
<dbReference type="OrthoDB" id="1099063at2759"/>
<evidence type="ECO:0000313" key="3">
    <source>
        <dbReference type="Proteomes" id="UP000499080"/>
    </source>
</evidence>
<reference evidence="2 3" key="1">
    <citation type="journal article" date="2019" name="Sci. Rep.">
        <title>Orb-weaving spider Araneus ventricosus genome elucidates the spidroin gene catalogue.</title>
        <authorList>
            <person name="Kono N."/>
            <person name="Nakamura H."/>
            <person name="Ohtoshi R."/>
            <person name="Moran D.A.P."/>
            <person name="Shinohara A."/>
            <person name="Yoshida Y."/>
            <person name="Fujiwara M."/>
            <person name="Mori M."/>
            <person name="Tomita M."/>
            <person name="Arakawa K."/>
        </authorList>
    </citation>
    <scope>NUCLEOTIDE SEQUENCE [LARGE SCALE GENOMIC DNA]</scope>
</reference>
<dbReference type="EMBL" id="BGPR01005091">
    <property type="protein sequence ID" value="GBN06692.1"/>
    <property type="molecule type" value="Genomic_DNA"/>
</dbReference>
<sequence>MTRTTSELALSSPSFRTTPGGGLLSTMSIRPTYTSDLLWNRDSNLESSVPKAGTLPLSYGGPVSCNKIYSMVHSVFRLHCRLNWKQYEYGVDCSIDHTNILFPAPYTSNLQWNRVSNLVPCGPKAETLPPGHRGLDDYGEGGEVNDLVI</sequence>
<organism evidence="2 3">
    <name type="scientific">Araneus ventricosus</name>
    <name type="common">Orbweaver spider</name>
    <name type="synonym">Epeira ventricosa</name>
    <dbReference type="NCBI Taxonomy" id="182803"/>
    <lineage>
        <taxon>Eukaryota</taxon>
        <taxon>Metazoa</taxon>
        <taxon>Ecdysozoa</taxon>
        <taxon>Arthropoda</taxon>
        <taxon>Chelicerata</taxon>
        <taxon>Arachnida</taxon>
        <taxon>Araneae</taxon>
        <taxon>Araneomorphae</taxon>
        <taxon>Entelegynae</taxon>
        <taxon>Araneoidea</taxon>
        <taxon>Araneidae</taxon>
        <taxon>Araneus</taxon>
    </lineage>
</organism>
<keyword evidence="3" id="KW-1185">Reference proteome</keyword>
<proteinExistence type="predicted"/>
<dbReference type="Proteomes" id="UP000499080">
    <property type="component" value="Unassembled WGS sequence"/>
</dbReference>
<protein>
    <submittedName>
        <fullName evidence="2">Uncharacterized protein</fullName>
    </submittedName>
</protein>
<feature type="region of interest" description="Disordered" evidence="1">
    <location>
        <begin position="130"/>
        <end position="149"/>
    </location>
</feature>
<gene>
    <name evidence="2" type="ORF">AVEN_76863_1</name>
</gene>
<feature type="compositionally biased region" description="Polar residues" evidence="1">
    <location>
        <begin position="1"/>
        <end position="17"/>
    </location>
</feature>
<accession>A0A4Y2KWQ7</accession>